<evidence type="ECO:0000256" key="1">
    <source>
        <dbReference type="PROSITE-ProRule" id="PRU00175"/>
    </source>
</evidence>
<dbReference type="CDD" id="cd16450">
    <property type="entry name" value="mRING-C3HGC3_RFWD3"/>
    <property type="match status" value="1"/>
</dbReference>
<accession>A0A1R3IGV6</accession>
<dbReference type="GO" id="GO:0036297">
    <property type="term" value="P:interstrand cross-link repair"/>
    <property type="evidence" value="ECO:0007669"/>
    <property type="project" value="InterPro"/>
</dbReference>
<protein>
    <submittedName>
        <fullName evidence="5">Zinc finger, RING-type</fullName>
    </submittedName>
</protein>
<dbReference type="GO" id="GO:0004842">
    <property type="term" value="F:ubiquitin-protein transferase activity"/>
    <property type="evidence" value="ECO:0007669"/>
    <property type="project" value="InterPro"/>
</dbReference>
<evidence type="ECO:0000313" key="6">
    <source>
        <dbReference type="Proteomes" id="UP000188268"/>
    </source>
</evidence>
<feature type="domain" description="RING-type" evidence="4">
    <location>
        <begin position="113"/>
        <end position="159"/>
    </location>
</feature>
<dbReference type="PANTHER" id="PTHR16047:SF13">
    <property type="entry name" value="E3 UBIQUITIN-PROTEIN LIGASE RFWD3"/>
    <property type="match status" value="1"/>
</dbReference>
<dbReference type="Pfam" id="PF13963">
    <property type="entry name" value="Transpos_assoc"/>
    <property type="match status" value="1"/>
</dbReference>
<dbReference type="PROSITE" id="PS50089">
    <property type="entry name" value="ZF_RING_2"/>
    <property type="match status" value="1"/>
</dbReference>
<dbReference type="OrthoDB" id="1020441at2759"/>
<dbReference type="GO" id="GO:0005634">
    <property type="term" value="C:nucleus"/>
    <property type="evidence" value="ECO:0007669"/>
    <property type="project" value="InterPro"/>
</dbReference>
<dbReference type="Proteomes" id="UP000188268">
    <property type="component" value="Unassembled WGS sequence"/>
</dbReference>
<dbReference type="EMBL" id="AWWV01010078">
    <property type="protein sequence ID" value="OMO81819.1"/>
    <property type="molecule type" value="Genomic_DNA"/>
</dbReference>
<evidence type="ECO:0000313" key="5">
    <source>
        <dbReference type="EMBL" id="OMO81819.1"/>
    </source>
</evidence>
<organism evidence="5 6">
    <name type="scientific">Corchorus capsularis</name>
    <name type="common">Jute</name>
    <dbReference type="NCBI Taxonomy" id="210143"/>
    <lineage>
        <taxon>Eukaryota</taxon>
        <taxon>Viridiplantae</taxon>
        <taxon>Streptophyta</taxon>
        <taxon>Embryophyta</taxon>
        <taxon>Tracheophyta</taxon>
        <taxon>Spermatophyta</taxon>
        <taxon>Magnoliopsida</taxon>
        <taxon>eudicotyledons</taxon>
        <taxon>Gunneridae</taxon>
        <taxon>Pentapetalae</taxon>
        <taxon>rosids</taxon>
        <taxon>malvids</taxon>
        <taxon>Malvales</taxon>
        <taxon>Malvaceae</taxon>
        <taxon>Grewioideae</taxon>
        <taxon>Apeibeae</taxon>
        <taxon>Corchorus</taxon>
    </lineage>
</organism>
<evidence type="ECO:0000259" key="4">
    <source>
        <dbReference type="PROSITE" id="PS50089"/>
    </source>
</evidence>
<dbReference type="GO" id="GO:0008270">
    <property type="term" value="F:zinc ion binding"/>
    <property type="evidence" value="ECO:0007669"/>
    <property type="project" value="UniProtKB-KW"/>
</dbReference>
<feature type="compositionally biased region" description="Acidic residues" evidence="3">
    <location>
        <begin position="14"/>
        <end position="63"/>
    </location>
</feature>
<dbReference type="InterPro" id="IPR037381">
    <property type="entry name" value="RFWD3"/>
</dbReference>
<dbReference type="AlphaFoldDB" id="A0A1R3IGV6"/>
<dbReference type="STRING" id="210143.A0A1R3IGV6"/>
<feature type="coiled-coil region" evidence="2">
    <location>
        <begin position="186"/>
        <end position="220"/>
    </location>
</feature>
<sequence length="753" mass="84558">MANPNPNNYAVVDLESDEESEPGSEEEELESDEETEPGSEEEEEQEETEEDEEDSEEEQEQEQGEPVTESTWVFSSKEGEKGGEGGICSSAGETGENSQGNEWNRGDIDGLFCPICMEAWATSGDHHVSCLPCGHIFGFSCIHEWLQQRGSARKCPQCNRKCTLKDVRKLFASRVVAIDGESQKRIRSLEAKCIALEMENSALSKKEAKWKRREAELQEEIHQLKQCVNREFHGEDVVMYHLYSKGFTSGYWVWSSHGESFNTNPNIGESSRNIDDIGSPYQRMIIDSVGDFGFNGNEMNNETVEESPNPRAVLMKHYGFSPFKSNAKPYSCWPMIISVYNCYCKTHTRKNGNFVDPKSKAVTEKYTFALKEKHGDEGYAQVDLDPKAWTDSIDAVGKRNRSHLYDFSSLEGQRVLLKGSSSQRPTTPSTPNHQNEGLAQMIDQALTQILPQILPGMLKSMGYSPNANRSGDNVVSSSSQHDSEATESEDGNGGENGDDMNLGIFCGRRLKSTLSFQDYFMSPLGFFQAKKERREEKGEFVPVRERLAKALRVTSGIAVTSMACFAPSVWKLGLHPVTIMSVVFRVATYLVFRAFINGYNNVDLQERKCTLKDVRKLFASRVVAIDGESQKRIRSLEAKCIALEKQNSVLSKKEAEWRKREAEGKNREAGLKQEIHQCKEKVNYLEQLVEVLRRTARGAPSIGGNQIQSLGHNQDAKLNGQAPFMLQVSLSVTFPASFFLLKTRLMCGLWVQL</sequence>
<feature type="region of interest" description="Disordered" evidence="3">
    <location>
        <begin position="1"/>
        <end position="102"/>
    </location>
</feature>
<proteinExistence type="predicted"/>
<dbReference type="PANTHER" id="PTHR16047">
    <property type="entry name" value="RFWD3 PROTEIN"/>
    <property type="match status" value="1"/>
</dbReference>
<gene>
    <name evidence="5" type="ORF">CCACVL1_12208</name>
</gene>
<feature type="compositionally biased region" description="Acidic residues" evidence="3">
    <location>
        <begin position="485"/>
        <end position="498"/>
    </location>
</feature>
<comment type="caution">
    <text evidence="5">The sequence shown here is derived from an EMBL/GenBank/DDBJ whole genome shotgun (WGS) entry which is preliminary data.</text>
</comment>
<feature type="compositionally biased region" description="Polar residues" evidence="3">
    <location>
        <begin position="464"/>
        <end position="480"/>
    </location>
</feature>
<dbReference type="InterPro" id="IPR029480">
    <property type="entry name" value="Transpos_assoc"/>
</dbReference>
<dbReference type="InterPro" id="IPR013083">
    <property type="entry name" value="Znf_RING/FYVE/PHD"/>
</dbReference>
<dbReference type="InterPro" id="IPR001841">
    <property type="entry name" value="Znf_RING"/>
</dbReference>
<dbReference type="Pfam" id="PF13639">
    <property type="entry name" value="zf-RING_2"/>
    <property type="match status" value="1"/>
</dbReference>
<keyword evidence="1" id="KW-0479">Metal-binding</keyword>
<keyword evidence="6" id="KW-1185">Reference proteome</keyword>
<name>A0A1R3IGV6_COCAP</name>
<keyword evidence="2" id="KW-0175">Coiled coil</keyword>
<reference evidence="5 6" key="1">
    <citation type="submission" date="2013-09" db="EMBL/GenBank/DDBJ databases">
        <title>Corchorus capsularis genome sequencing.</title>
        <authorList>
            <person name="Alam M."/>
            <person name="Haque M.S."/>
            <person name="Islam M.S."/>
            <person name="Emdad E.M."/>
            <person name="Islam M.M."/>
            <person name="Ahmed B."/>
            <person name="Halim A."/>
            <person name="Hossen Q.M.M."/>
            <person name="Hossain M.Z."/>
            <person name="Ahmed R."/>
            <person name="Khan M.M."/>
            <person name="Islam R."/>
            <person name="Rashid M.M."/>
            <person name="Khan S.A."/>
            <person name="Rahman M.S."/>
            <person name="Alam M."/>
        </authorList>
    </citation>
    <scope>NUCLEOTIDE SEQUENCE [LARGE SCALE GENOMIC DNA]</scope>
    <source>
        <strain evidence="6">cv. CVL-1</strain>
        <tissue evidence="5">Whole seedling</tissue>
    </source>
</reference>
<keyword evidence="1" id="KW-0862">Zinc</keyword>
<dbReference type="GO" id="GO:0016567">
    <property type="term" value="P:protein ubiquitination"/>
    <property type="evidence" value="ECO:0007669"/>
    <property type="project" value="InterPro"/>
</dbReference>
<feature type="compositionally biased region" description="Polar residues" evidence="3">
    <location>
        <begin position="91"/>
        <end position="102"/>
    </location>
</feature>
<dbReference type="Gene3D" id="3.30.40.10">
    <property type="entry name" value="Zinc/RING finger domain, C3HC4 (zinc finger)"/>
    <property type="match status" value="1"/>
</dbReference>
<dbReference type="SMART" id="SM00184">
    <property type="entry name" value="RING"/>
    <property type="match status" value="1"/>
</dbReference>
<keyword evidence="1" id="KW-0863">Zinc-finger</keyword>
<dbReference type="SUPFAM" id="SSF57850">
    <property type="entry name" value="RING/U-box"/>
    <property type="match status" value="1"/>
</dbReference>
<evidence type="ECO:0000256" key="2">
    <source>
        <dbReference type="SAM" id="Coils"/>
    </source>
</evidence>
<dbReference type="Gramene" id="OMO81819">
    <property type="protein sequence ID" value="OMO81819"/>
    <property type="gene ID" value="CCACVL1_12208"/>
</dbReference>
<feature type="region of interest" description="Disordered" evidence="3">
    <location>
        <begin position="464"/>
        <end position="498"/>
    </location>
</feature>
<evidence type="ECO:0000256" key="3">
    <source>
        <dbReference type="SAM" id="MobiDB-lite"/>
    </source>
</evidence>